<evidence type="ECO:0000259" key="12">
    <source>
        <dbReference type="PROSITE" id="PS52015"/>
    </source>
</evidence>
<evidence type="ECO:0000256" key="5">
    <source>
        <dbReference type="ARBA" id="ARBA00022519"/>
    </source>
</evidence>
<protein>
    <submittedName>
        <fullName evidence="13">TonB family protein</fullName>
    </submittedName>
</protein>
<comment type="subcellular location">
    <subcellularLocation>
        <location evidence="1">Cell inner membrane</location>
        <topology evidence="1">Single-pass membrane protein</topology>
        <orientation evidence="1">Periplasmic side</orientation>
    </subcellularLocation>
</comment>
<dbReference type="PANTHER" id="PTHR33446">
    <property type="entry name" value="PROTEIN TONB-RELATED"/>
    <property type="match status" value="1"/>
</dbReference>
<evidence type="ECO:0000256" key="6">
    <source>
        <dbReference type="ARBA" id="ARBA00022692"/>
    </source>
</evidence>
<keyword evidence="7" id="KW-0653">Protein transport</keyword>
<dbReference type="InterPro" id="IPR051045">
    <property type="entry name" value="TonB-dependent_transducer"/>
</dbReference>
<evidence type="ECO:0000256" key="10">
    <source>
        <dbReference type="SAM" id="MobiDB-lite"/>
    </source>
</evidence>
<dbReference type="InterPro" id="IPR006260">
    <property type="entry name" value="TonB/TolA_C"/>
</dbReference>
<gene>
    <name evidence="13" type="ORF">JQ619_07985</name>
</gene>
<dbReference type="RefSeq" id="WP_172235501.1">
    <property type="nucleotide sequence ID" value="NZ_JABFDP010000002.1"/>
</dbReference>
<dbReference type="Gene3D" id="3.30.1150.10">
    <property type="match status" value="1"/>
</dbReference>
<dbReference type="Pfam" id="PF13103">
    <property type="entry name" value="TonB_2"/>
    <property type="match status" value="1"/>
</dbReference>
<name>A0ABS5G3E4_9BRAD</name>
<keyword evidence="9 11" id="KW-0472">Membrane</keyword>
<dbReference type="SUPFAM" id="SSF74653">
    <property type="entry name" value="TolA/TonB C-terminal domain"/>
    <property type="match status" value="1"/>
</dbReference>
<evidence type="ECO:0000256" key="9">
    <source>
        <dbReference type="ARBA" id="ARBA00023136"/>
    </source>
</evidence>
<evidence type="ECO:0000313" key="13">
    <source>
        <dbReference type="EMBL" id="MBR1135701.1"/>
    </source>
</evidence>
<keyword evidence="6 11" id="KW-0812">Transmembrane</keyword>
<dbReference type="PROSITE" id="PS52015">
    <property type="entry name" value="TONB_CTD"/>
    <property type="match status" value="1"/>
</dbReference>
<evidence type="ECO:0000256" key="8">
    <source>
        <dbReference type="ARBA" id="ARBA00022989"/>
    </source>
</evidence>
<keyword evidence="3" id="KW-0813">Transport</keyword>
<feature type="region of interest" description="Disordered" evidence="10">
    <location>
        <begin position="68"/>
        <end position="224"/>
    </location>
</feature>
<sequence>MSVLTLDPFEDDERRERTLWTVAALVVAALHVGLAAGYLLLRPAVQGRAEAPAFDVVFTPAVVSDPAPVAQEAPPADPTPPVEPPKEEPVKEEPVAREAVAEPVPQPPPDPEPQLMAQPDPVPEVAPAPEPAPQVALAPEPPRVDDIVLPPPPLPKPVEAKPPEQKPAPVPERVERKPVEKKETQEKAEKKPAPPKPAAAQASRPSRVASAPNPGEDSVGAREGQASWNAEVVAHIRRYVAYPSDGNGASGTAIVNVVIDRNGRLVSRRLAGSSGSPALDRAALSIIERAAPFPRFPPVMKQAQETRSVPLHMRPR</sequence>
<dbReference type="InterPro" id="IPR037682">
    <property type="entry name" value="TonB_C"/>
</dbReference>
<feature type="compositionally biased region" description="Basic and acidic residues" evidence="10">
    <location>
        <begin position="84"/>
        <end position="100"/>
    </location>
</feature>
<comment type="caution">
    <text evidence="13">The sequence shown here is derived from an EMBL/GenBank/DDBJ whole genome shotgun (WGS) entry which is preliminary data.</text>
</comment>
<keyword evidence="14" id="KW-1185">Reference proteome</keyword>
<dbReference type="NCBIfam" id="TIGR01352">
    <property type="entry name" value="tonB_Cterm"/>
    <property type="match status" value="1"/>
</dbReference>
<evidence type="ECO:0000256" key="11">
    <source>
        <dbReference type="SAM" id="Phobius"/>
    </source>
</evidence>
<keyword evidence="4" id="KW-1003">Cell membrane</keyword>
<reference evidence="14" key="1">
    <citation type="journal article" date="2021" name="ISME J.">
        <title>Evolutionary origin and ecological implication of a unique nif island in free-living Bradyrhizobium lineages.</title>
        <authorList>
            <person name="Tao J."/>
        </authorList>
    </citation>
    <scope>NUCLEOTIDE SEQUENCE [LARGE SCALE GENOMIC DNA]</scope>
    <source>
        <strain evidence="14">SZCCT0094</strain>
    </source>
</reference>
<feature type="domain" description="TonB C-terminal" evidence="12">
    <location>
        <begin position="227"/>
        <end position="316"/>
    </location>
</feature>
<keyword evidence="5" id="KW-0997">Cell inner membrane</keyword>
<feature type="transmembrane region" description="Helical" evidence="11">
    <location>
        <begin position="20"/>
        <end position="41"/>
    </location>
</feature>
<dbReference type="EMBL" id="JAFCLK010000006">
    <property type="protein sequence ID" value="MBR1135701.1"/>
    <property type="molecule type" value="Genomic_DNA"/>
</dbReference>
<evidence type="ECO:0000256" key="1">
    <source>
        <dbReference type="ARBA" id="ARBA00004383"/>
    </source>
</evidence>
<proteinExistence type="inferred from homology"/>
<evidence type="ECO:0000256" key="3">
    <source>
        <dbReference type="ARBA" id="ARBA00022448"/>
    </source>
</evidence>
<feature type="compositionally biased region" description="Basic and acidic residues" evidence="10">
    <location>
        <begin position="172"/>
        <end position="192"/>
    </location>
</feature>
<feature type="compositionally biased region" description="Pro residues" evidence="10">
    <location>
        <begin position="120"/>
        <end position="132"/>
    </location>
</feature>
<dbReference type="Proteomes" id="UP001314635">
    <property type="component" value="Unassembled WGS sequence"/>
</dbReference>
<evidence type="ECO:0000256" key="2">
    <source>
        <dbReference type="ARBA" id="ARBA00006555"/>
    </source>
</evidence>
<accession>A0ABS5G3E4</accession>
<evidence type="ECO:0000256" key="7">
    <source>
        <dbReference type="ARBA" id="ARBA00022927"/>
    </source>
</evidence>
<keyword evidence="8 11" id="KW-1133">Transmembrane helix</keyword>
<evidence type="ECO:0000313" key="14">
    <source>
        <dbReference type="Proteomes" id="UP001314635"/>
    </source>
</evidence>
<dbReference type="PANTHER" id="PTHR33446:SF2">
    <property type="entry name" value="PROTEIN TONB"/>
    <property type="match status" value="1"/>
</dbReference>
<comment type="similarity">
    <text evidence="2">Belongs to the TonB family.</text>
</comment>
<evidence type="ECO:0000256" key="4">
    <source>
        <dbReference type="ARBA" id="ARBA00022475"/>
    </source>
</evidence>
<organism evidence="13 14">
    <name type="scientific">Bradyrhizobium denitrificans</name>
    <dbReference type="NCBI Taxonomy" id="2734912"/>
    <lineage>
        <taxon>Bacteria</taxon>
        <taxon>Pseudomonadati</taxon>
        <taxon>Pseudomonadota</taxon>
        <taxon>Alphaproteobacteria</taxon>
        <taxon>Hyphomicrobiales</taxon>
        <taxon>Nitrobacteraceae</taxon>
        <taxon>Bradyrhizobium</taxon>
    </lineage>
</organism>